<evidence type="ECO:0000313" key="7">
    <source>
        <dbReference type="EMBL" id="ACU54872.1"/>
    </source>
</evidence>
<dbReference type="GO" id="GO:0016020">
    <property type="term" value="C:membrane"/>
    <property type="evidence" value="ECO:0007669"/>
    <property type="project" value="UniProtKB-SubCell"/>
</dbReference>
<proteinExistence type="predicted"/>
<accession>C7M1X5</accession>
<dbReference type="STRING" id="525909.Afer_1968"/>
<feature type="transmembrane region" description="Helical" evidence="5">
    <location>
        <begin position="135"/>
        <end position="153"/>
    </location>
</feature>
<sequence>MAGGSTKLRGNLSLWQVVGVSVALMAPSMAANINPQGAIGTVGRAIPLTFVLAFVAVLFIAYVFARLTQRFNHAGSVYGFVGATLGPRWGVVAGWSLIGTYVSYGLLTIMASGIFLTALLQALSIWHSPPAWAPFLLSGIEVVGVAILAARPARNATHVLLVTELTTVALIIVISVATLIELAVGHGPSGQHFTWSVFSVPHGISVSALFLGVVFGFLSFAGFEASATLGEESKRPRRDIPRAIVGTAVFGGVYFIVVTAAEVMGFGTTPHDLARFAATGSLLGALGTTYLAAWLGNVVTLGTVISAFGCSLASTVGASRLTFSLWRDARGASGLGVASERSGAPVRATLAVVVAMLGITWLSAIAFGATAFDVFAWFGTIGTLIILVVYLLATVGAIRLLFFKEHTVAAWEIVVPVLAGVVIAYTLYRNILPLPTGAALWFPIVAAAWIVVGAIGVITARRSAERIGAAIARDEGLTLPSAPTPSSQGQPAPAD</sequence>
<name>C7M1X5_ACIFD</name>
<evidence type="ECO:0000256" key="4">
    <source>
        <dbReference type="ARBA" id="ARBA00023136"/>
    </source>
</evidence>
<dbReference type="AlphaFoldDB" id="C7M1X5"/>
<dbReference type="PANTHER" id="PTHR42770">
    <property type="entry name" value="AMINO ACID TRANSPORTER-RELATED"/>
    <property type="match status" value="1"/>
</dbReference>
<feature type="transmembrane region" description="Helical" evidence="5">
    <location>
        <begin position="243"/>
        <end position="261"/>
    </location>
</feature>
<keyword evidence="2 5" id="KW-0812">Transmembrane</keyword>
<evidence type="ECO:0000259" key="6">
    <source>
        <dbReference type="Pfam" id="PF00324"/>
    </source>
</evidence>
<dbReference type="PANTHER" id="PTHR42770:SF7">
    <property type="entry name" value="MEMBRANE PROTEIN"/>
    <property type="match status" value="1"/>
</dbReference>
<keyword evidence="3 5" id="KW-1133">Transmembrane helix</keyword>
<gene>
    <name evidence="7" type="ordered locus">Afer_1968</name>
</gene>
<feature type="transmembrane region" description="Helical" evidence="5">
    <location>
        <begin position="440"/>
        <end position="460"/>
    </location>
</feature>
<feature type="transmembrane region" description="Helical" evidence="5">
    <location>
        <begin position="409"/>
        <end position="428"/>
    </location>
</feature>
<feature type="transmembrane region" description="Helical" evidence="5">
    <location>
        <begin position="204"/>
        <end position="223"/>
    </location>
</feature>
<evidence type="ECO:0000256" key="3">
    <source>
        <dbReference type="ARBA" id="ARBA00022989"/>
    </source>
</evidence>
<evidence type="ECO:0000256" key="2">
    <source>
        <dbReference type="ARBA" id="ARBA00022692"/>
    </source>
</evidence>
<dbReference type="HOGENOM" id="CLU_007946_20_2_11"/>
<evidence type="ECO:0000256" key="1">
    <source>
        <dbReference type="ARBA" id="ARBA00004141"/>
    </source>
</evidence>
<feature type="transmembrane region" description="Helical" evidence="5">
    <location>
        <begin position="273"/>
        <end position="295"/>
    </location>
</feature>
<organism evidence="7 8">
    <name type="scientific">Acidimicrobium ferrooxidans (strain DSM 10331 / JCM 15462 / NBRC 103882 / ICP)</name>
    <dbReference type="NCBI Taxonomy" id="525909"/>
    <lineage>
        <taxon>Bacteria</taxon>
        <taxon>Bacillati</taxon>
        <taxon>Actinomycetota</taxon>
        <taxon>Acidimicrobiia</taxon>
        <taxon>Acidimicrobiales</taxon>
        <taxon>Acidimicrobiaceae</taxon>
        <taxon>Acidimicrobium</taxon>
    </lineage>
</organism>
<feature type="transmembrane region" description="Helical" evidence="5">
    <location>
        <begin position="375"/>
        <end position="402"/>
    </location>
</feature>
<feature type="domain" description="Amino acid permease/ SLC12A" evidence="6">
    <location>
        <begin position="38"/>
        <end position="458"/>
    </location>
</feature>
<feature type="transmembrane region" description="Helical" evidence="5">
    <location>
        <begin position="165"/>
        <end position="184"/>
    </location>
</feature>
<dbReference type="GO" id="GO:0055085">
    <property type="term" value="P:transmembrane transport"/>
    <property type="evidence" value="ECO:0007669"/>
    <property type="project" value="InterPro"/>
</dbReference>
<dbReference type="OrthoDB" id="9762947at2"/>
<dbReference type="PIRSF" id="PIRSF006060">
    <property type="entry name" value="AA_transporter"/>
    <property type="match status" value="1"/>
</dbReference>
<dbReference type="Pfam" id="PF00324">
    <property type="entry name" value="AA_permease"/>
    <property type="match status" value="1"/>
</dbReference>
<protein>
    <submittedName>
        <fullName evidence="7">Amino acid permease-associated region</fullName>
    </submittedName>
</protein>
<dbReference type="Gene3D" id="1.20.1740.10">
    <property type="entry name" value="Amino acid/polyamine transporter I"/>
    <property type="match status" value="1"/>
</dbReference>
<keyword evidence="4 5" id="KW-0472">Membrane</keyword>
<reference evidence="7 8" key="1">
    <citation type="journal article" date="2009" name="Stand. Genomic Sci.">
        <title>Complete genome sequence of Acidimicrobium ferrooxidans type strain (ICP).</title>
        <authorList>
            <person name="Clum A."/>
            <person name="Nolan M."/>
            <person name="Lang E."/>
            <person name="Glavina Del Rio T."/>
            <person name="Tice H."/>
            <person name="Copeland A."/>
            <person name="Cheng J.F."/>
            <person name="Lucas S."/>
            <person name="Chen F."/>
            <person name="Bruce D."/>
            <person name="Goodwin L."/>
            <person name="Pitluck S."/>
            <person name="Ivanova N."/>
            <person name="Mavrommatis K."/>
            <person name="Mikhailova N."/>
            <person name="Pati A."/>
            <person name="Chen A."/>
            <person name="Palaniappan K."/>
            <person name="Goker M."/>
            <person name="Spring S."/>
            <person name="Land M."/>
            <person name="Hauser L."/>
            <person name="Chang Y.J."/>
            <person name="Jeffries C.C."/>
            <person name="Chain P."/>
            <person name="Bristow J."/>
            <person name="Eisen J.A."/>
            <person name="Markowitz V."/>
            <person name="Hugenholtz P."/>
            <person name="Kyrpides N.C."/>
            <person name="Klenk H.P."/>
            <person name="Lapidus A."/>
        </authorList>
    </citation>
    <scope>NUCLEOTIDE SEQUENCE [LARGE SCALE GENOMIC DNA]</scope>
    <source>
        <strain evidence="8">DSM 10331 / JCM 15462 / NBRC 103882 / ICP</strain>
    </source>
</reference>
<feature type="transmembrane region" description="Helical" evidence="5">
    <location>
        <begin position="12"/>
        <end position="33"/>
    </location>
</feature>
<dbReference type="RefSeq" id="WP_015799348.1">
    <property type="nucleotide sequence ID" value="NC_013124.1"/>
</dbReference>
<feature type="transmembrane region" description="Helical" evidence="5">
    <location>
        <begin position="344"/>
        <end position="369"/>
    </location>
</feature>
<keyword evidence="8" id="KW-1185">Reference proteome</keyword>
<feature type="transmembrane region" description="Helical" evidence="5">
    <location>
        <begin position="45"/>
        <end position="65"/>
    </location>
</feature>
<evidence type="ECO:0000256" key="5">
    <source>
        <dbReference type="SAM" id="Phobius"/>
    </source>
</evidence>
<dbReference type="InterPro" id="IPR050367">
    <property type="entry name" value="APC_superfamily"/>
</dbReference>
<dbReference type="EMBL" id="CP001631">
    <property type="protein sequence ID" value="ACU54872.1"/>
    <property type="molecule type" value="Genomic_DNA"/>
</dbReference>
<comment type="subcellular location">
    <subcellularLocation>
        <location evidence="1">Membrane</location>
        <topology evidence="1">Multi-pass membrane protein</topology>
    </subcellularLocation>
</comment>
<evidence type="ECO:0000313" key="8">
    <source>
        <dbReference type="Proteomes" id="UP000000771"/>
    </source>
</evidence>
<dbReference type="InterPro" id="IPR004841">
    <property type="entry name" value="AA-permease/SLC12A_dom"/>
</dbReference>
<dbReference type="KEGG" id="afo:Afer_1968"/>
<dbReference type="Proteomes" id="UP000000771">
    <property type="component" value="Chromosome"/>
</dbReference>
<dbReference type="eggNOG" id="COG1113">
    <property type="taxonomic scope" value="Bacteria"/>
</dbReference>